<dbReference type="VEuPathDB" id="PlasmoDB:PVBDA_0300250"/>
<gene>
    <name evidence="3" type="ORF">PVSEL_0300270</name>
</gene>
<name>A0A6V7SF73_PLAVN</name>
<proteinExistence type="predicted"/>
<feature type="compositionally biased region" description="Basic residues" evidence="1">
    <location>
        <begin position="425"/>
        <end position="437"/>
    </location>
</feature>
<dbReference type="EMBL" id="LR865424">
    <property type="protein sequence ID" value="CAD2096882.1"/>
    <property type="molecule type" value="Genomic_DNA"/>
</dbReference>
<evidence type="ECO:0000256" key="1">
    <source>
        <dbReference type="SAM" id="MobiDB-lite"/>
    </source>
</evidence>
<dbReference type="Proteomes" id="UP000515697">
    <property type="component" value="Chromosome PVSEL_03"/>
</dbReference>
<dbReference type="VEuPathDB" id="PlasmoDB:PVVCY_0300130"/>
<keyword evidence="2" id="KW-1133">Transmembrane helix</keyword>
<dbReference type="VEuPathDB" id="PlasmoDB:PVPCR_0300190"/>
<evidence type="ECO:0000313" key="3">
    <source>
        <dbReference type="EMBL" id="CAD2096882.1"/>
    </source>
</evidence>
<feature type="transmembrane region" description="Helical" evidence="2">
    <location>
        <begin position="386"/>
        <end position="404"/>
    </location>
</feature>
<evidence type="ECO:0000256" key="2">
    <source>
        <dbReference type="SAM" id="Phobius"/>
    </source>
</evidence>
<dbReference type="VEuPathDB" id="PlasmoDB:PVSEL_0300270"/>
<evidence type="ECO:0000313" key="4">
    <source>
        <dbReference type="Proteomes" id="UP000515697"/>
    </source>
</evidence>
<protein>
    <submittedName>
        <fullName evidence="3">CIR protein PIR protein</fullName>
    </submittedName>
</protein>
<keyword evidence="2" id="KW-0812">Transmembrane</keyword>
<feature type="region of interest" description="Disordered" evidence="1">
    <location>
        <begin position="413"/>
        <end position="437"/>
    </location>
</feature>
<sequence length="437" mass="51199">MLILILNHQGHFQLDINYIESPSNYKIYFGIFYCEPFCNGGKDFSNIDPDFNKFNFTNELHILYAPYDQTEIKDKNNAYSEEIVTLGIWLIQKLLVIYKGALIYENYRNYYEHIVMYLRHNIYMIKNDDNFPLNPIYHKHLDAFSLKLNYLVLLDYNTKYIKQFYMLFDKVCNTINEYTENGYSNQGIAYSSANCINMYRIFYNTVNKYNVHLYLLKNLKNGCIKSRISSINDSINEKRNCNLHTKLKKIANNNENNSYFKKPYEEFGCQDSIYQNINSYNGEENMVIILDDSKYVLKYLNASDHKIEIGTKGCYKTCLELFDSQKSYENESVNLSEKSLCELNDTNNTKEYSMCELACHEIGLKRNGVPLICCANIYSEHSINDIAIVAISISIILSIVYKYLSLGCPEKQKKKKDENVIKSINGKKMKNKYKNAR</sequence>
<keyword evidence="2" id="KW-0472">Membrane</keyword>
<dbReference type="VEuPathDB" id="PlasmoDB:PVLDE_0300070"/>
<reference evidence="3 4" key="1">
    <citation type="submission" date="2020-08" db="EMBL/GenBank/DDBJ databases">
        <authorList>
            <person name="Ramaprasad A."/>
        </authorList>
    </citation>
    <scope>NUCLEOTIDE SEQUENCE [LARGE SCALE GENOMIC DNA]</scope>
</reference>
<dbReference type="AlphaFoldDB" id="A0A6V7SF73"/>
<organism evidence="3 4">
    <name type="scientific">Plasmodium vinckei</name>
    <dbReference type="NCBI Taxonomy" id="5860"/>
    <lineage>
        <taxon>Eukaryota</taxon>
        <taxon>Sar</taxon>
        <taxon>Alveolata</taxon>
        <taxon>Apicomplexa</taxon>
        <taxon>Aconoidasida</taxon>
        <taxon>Haemosporida</taxon>
        <taxon>Plasmodiidae</taxon>
        <taxon>Plasmodium</taxon>
        <taxon>Plasmodium (Vinckeia)</taxon>
    </lineage>
</organism>
<accession>A0A6V7SF73</accession>